<dbReference type="InterPro" id="IPR046240">
    <property type="entry name" value="DUF6273"/>
</dbReference>
<dbReference type="InterPro" id="IPR026906">
    <property type="entry name" value="LRR_5"/>
</dbReference>
<dbReference type="Pfam" id="PF13306">
    <property type="entry name" value="LRR_5"/>
    <property type="match status" value="2"/>
</dbReference>
<dbReference type="PANTHER" id="PTHR45661:SF3">
    <property type="entry name" value="IG-LIKE DOMAIN-CONTAINING PROTEIN"/>
    <property type="match status" value="1"/>
</dbReference>
<comment type="caution">
    <text evidence="2">The sequence shown here is derived from an EMBL/GenBank/DDBJ whole genome shotgun (WGS) entry which is preliminary data.</text>
</comment>
<evidence type="ECO:0000259" key="1">
    <source>
        <dbReference type="Pfam" id="PF19789"/>
    </source>
</evidence>
<dbReference type="SUPFAM" id="SSF52058">
    <property type="entry name" value="L domain-like"/>
    <property type="match status" value="1"/>
</dbReference>
<organism evidence="2 3">
    <name type="scientific">Gordonibacter faecis</name>
    <dbReference type="NCBI Taxonomy" id="3047475"/>
    <lineage>
        <taxon>Bacteria</taxon>
        <taxon>Bacillati</taxon>
        <taxon>Actinomycetota</taxon>
        <taxon>Coriobacteriia</taxon>
        <taxon>Eggerthellales</taxon>
        <taxon>Eggerthellaceae</taxon>
        <taxon>Gordonibacter</taxon>
    </lineage>
</organism>
<dbReference type="Proteomes" id="UP001232750">
    <property type="component" value="Unassembled WGS sequence"/>
</dbReference>
<proteinExistence type="predicted"/>
<gene>
    <name evidence="2" type="ORF">QNJ86_04630</name>
</gene>
<name>A0ABT7DKL8_9ACTN</name>
<protein>
    <submittedName>
        <fullName evidence="2">Leucine-rich repeat protein</fullName>
    </submittedName>
</protein>
<sequence>MSEGLIFEVNEDGTTVSLVGINATDLKNISVPTQVSSGNDTYTVTTLKNLGGGGAFTEYSVESLSLPETIKDIDDEALKGCPSLKHVQISPKCEGFISFDDMIFTKDYSQLLLIPEGKEGAASLPDQSTLVSATAFSRCSVLSQILVGDSATFTSYDGVLYSKDLKTLVACPAGIGASIVIPAETESIDKDALSGCKDLASITALGNVQKIDPTAFSDETKATAVVALPAGEDYDSRKSTWENAGFQHFTEPAQPGANTNQDTANEATGLTYTLLNDYTLSVSWQGKDDPDATLEIPASAEINGVSYRVSTIAENAFANRGSLTSVKLPTTITAINNGALAGCANLSTIDFPNTLRTIGERAFEATSLKDVWLPASINSIGSRAFASCSNLERVVALGTPEVTTDALAGCTNVSIYIPSGSEDTWNPGLPPDNNHLMPYGITLSEEPLALEAGQEADLLEGGNLQAPDPIKASYSYAAAPLSVDAGRVSAKKAGTSDVTAVLMLDDVELSRASRTVEVSPSPDAETNIVQLNSEVSLPSTYLADLRTASAPISVDAPFAVTFGQDAPYDVAEDKSPTSMEASAKFINNMDVSVRLSKVTCTSQNFSNVLAANPGAQGLMNQKLFSLYPEGTTDDNKMVNFGFDPSVNDVTPRNPGAFTISPKASSSYIFRLNLANAKVNPAVADAGITTQNLATVMCTFEAAPLLGFGNGDVSSSFYLKDKNTSEVYTAAEVKNHANAIASGNTVIEAAYRSFMTDENTYECKAIWGNTSYEIRIIGINHDKLVERTADGRTVAGLTFQFKDLLKTMYPVNSKKDANDWGVNSGGWGESELRARMNPGTDTVVYGTDDNEIWDSVPNDLKNNIETVIKKSSPHGSKTAIATTSNDNLFIASYYELGGSVKSGWETYIWMTEEGAQYDYWKGKVIPYGYNEALKKKCEVSSTLYDTWWERTIPPSSSTSFMLVNRNGETDNNNHAKMSYGVCPCFCL</sequence>
<feature type="domain" description="DUF6273" evidence="1">
    <location>
        <begin position="812"/>
        <end position="986"/>
    </location>
</feature>
<evidence type="ECO:0000313" key="3">
    <source>
        <dbReference type="Proteomes" id="UP001232750"/>
    </source>
</evidence>
<reference evidence="2 3" key="1">
    <citation type="submission" date="2023-05" db="EMBL/GenBank/DDBJ databases">
        <title>Gordonibacter KGMB12511T sp. nov., isolated from faeces of healthy Korean.</title>
        <authorList>
            <person name="Kim H.S."/>
            <person name="Kim J.-S."/>
            <person name="Suh M.K."/>
            <person name="Eom M.K."/>
            <person name="Do H.E."/>
            <person name="Lee J.-S."/>
        </authorList>
    </citation>
    <scope>NUCLEOTIDE SEQUENCE [LARGE SCALE GENOMIC DNA]</scope>
    <source>
        <strain evidence="2 3">KGMB12511</strain>
    </source>
</reference>
<dbReference type="EMBL" id="JASJEU010000008">
    <property type="protein sequence ID" value="MDJ1650074.1"/>
    <property type="molecule type" value="Genomic_DNA"/>
</dbReference>
<dbReference type="Gene3D" id="3.80.10.10">
    <property type="entry name" value="Ribonuclease Inhibitor"/>
    <property type="match status" value="3"/>
</dbReference>
<dbReference type="InterPro" id="IPR032675">
    <property type="entry name" value="LRR_dom_sf"/>
</dbReference>
<dbReference type="RefSeq" id="WP_283831425.1">
    <property type="nucleotide sequence ID" value="NZ_JASJEU010000008.1"/>
</dbReference>
<dbReference type="Pfam" id="PF19789">
    <property type="entry name" value="DUF6273"/>
    <property type="match status" value="1"/>
</dbReference>
<keyword evidence="3" id="KW-1185">Reference proteome</keyword>
<evidence type="ECO:0000313" key="2">
    <source>
        <dbReference type="EMBL" id="MDJ1650074.1"/>
    </source>
</evidence>
<dbReference type="PANTHER" id="PTHR45661">
    <property type="entry name" value="SURFACE ANTIGEN"/>
    <property type="match status" value="1"/>
</dbReference>
<accession>A0ABT7DKL8</accession>
<dbReference type="InterPro" id="IPR053139">
    <property type="entry name" value="Surface_bspA-like"/>
</dbReference>